<feature type="transmembrane region" description="Helical" evidence="1">
    <location>
        <begin position="56"/>
        <end position="81"/>
    </location>
</feature>
<proteinExistence type="predicted"/>
<evidence type="ECO:0008006" key="4">
    <source>
        <dbReference type="Google" id="ProtNLM"/>
    </source>
</evidence>
<dbReference type="PANTHER" id="PTHR37309:SF1">
    <property type="entry name" value="SLR0284 PROTEIN"/>
    <property type="match status" value="1"/>
</dbReference>
<dbReference type="Proteomes" id="UP000034090">
    <property type="component" value="Unassembled WGS sequence"/>
</dbReference>
<accession>A0A0G1DHK0</accession>
<evidence type="ECO:0000313" key="3">
    <source>
        <dbReference type="Proteomes" id="UP000034090"/>
    </source>
</evidence>
<dbReference type="AlphaFoldDB" id="A0A0G1DHK0"/>
<sequence>MKLTNLAMRLAISVFALLVVEYVIPGFQFDGFRSALVAAIMIGLVNTFIRPVLQLLALPLTIVTLGIAAFFINVALLWGVAMVVPGFYIDGFVTAAIASIVLTLVNAFLHRLASE</sequence>
<keyword evidence="1" id="KW-0472">Membrane</keyword>
<feature type="transmembrane region" description="Helical" evidence="1">
    <location>
        <begin position="87"/>
        <end position="109"/>
    </location>
</feature>
<dbReference type="PANTHER" id="PTHR37309">
    <property type="entry name" value="SLR0284 PROTEIN"/>
    <property type="match status" value="1"/>
</dbReference>
<comment type="caution">
    <text evidence="2">The sequence shown here is derived from an EMBL/GenBank/DDBJ whole genome shotgun (WGS) entry which is preliminary data.</text>
</comment>
<dbReference type="InterPro" id="IPR007165">
    <property type="entry name" value="Phage_holin_4_2"/>
</dbReference>
<dbReference type="STRING" id="1618578.UV74_C0013G0189"/>
<keyword evidence="1" id="KW-0812">Transmembrane</keyword>
<gene>
    <name evidence="2" type="ORF">UV74_C0013G0189</name>
</gene>
<evidence type="ECO:0000313" key="2">
    <source>
        <dbReference type="EMBL" id="KKS97067.1"/>
    </source>
</evidence>
<dbReference type="Pfam" id="PF04020">
    <property type="entry name" value="Phage_holin_4_2"/>
    <property type="match status" value="1"/>
</dbReference>
<name>A0A0G1DHK0_9BACT</name>
<feature type="transmembrane region" description="Helical" evidence="1">
    <location>
        <begin position="7"/>
        <end position="25"/>
    </location>
</feature>
<dbReference type="EMBL" id="LCFQ01000013">
    <property type="protein sequence ID" value="KKS97067.1"/>
    <property type="molecule type" value="Genomic_DNA"/>
</dbReference>
<keyword evidence="1" id="KW-1133">Transmembrane helix</keyword>
<feature type="transmembrane region" description="Helical" evidence="1">
    <location>
        <begin position="31"/>
        <end position="49"/>
    </location>
</feature>
<reference evidence="2 3" key="1">
    <citation type="journal article" date="2015" name="Nature">
        <title>rRNA introns, odd ribosomes, and small enigmatic genomes across a large radiation of phyla.</title>
        <authorList>
            <person name="Brown C.T."/>
            <person name="Hug L.A."/>
            <person name="Thomas B.C."/>
            <person name="Sharon I."/>
            <person name="Castelle C.J."/>
            <person name="Singh A."/>
            <person name="Wilkins M.J."/>
            <person name="Williams K.H."/>
            <person name="Banfield J.F."/>
        </authorList>
    </citation>
    <scope>NUCLEOTIDE SEQUENCE [LARGE SCALE GENOMIC DNA]</scope>
</reference>
<evidence type="ECO:0000256" key="1">
    <source>
        <dbReference type="SAM" id="Phobius"/>
    </source>
</evidence>
<protein>
    <recommendedName>
        <fullName evidence="4">Integral membrane protein</fullName>
    </recommendedName>
</protein>
<organism evidence="2 3">
    <name type="scientific">Candidatus Woesebacteria bacterium GW2011_GWB1_43_14</name>
    <dbReference type="NCBI Taxonomy" id="1618578"/>
    <lineage>
        <taxon>Bacteria</taxon>
        <taxon>Candidatus Woeseibacteriota</taxon>
    </lineage>
</organism>